<dbReference type="KEGG" id="bbo:BBOV_I001890"/>
<keyword evidence="2" id="KW-0472">Membrane</keyword>
<evidence type="ECO:0000313" key="3">
    <source>
        <dbReference type="EMBL" id="EDO05273.1"/>
    </source>
</evidence>
<dbReference type="GeneID" id="5477057"/>
<evidence type="ECO:0000256" key="2">
    <source>
        <dbReference type="SAM" id="Phobius"/>
    </source>
</evidence>
<evidence type="ECO:0000313" key="4">
    <source>
        <dbReference type="Proteomes" id="UP000002173"/>
    </source>
</evidence>
<feature type="compositionally biased region" description="Basic and acidic residues" evidence="1">
    <location>
        <begin position="114"/>
        <end position="123"/>
    </location>
</feature>
<gene>
    <name evidence="3" type="ORF">BBOV_I001890</name>
</gene>
<feature type="transmembrane region" description="Helical" evidence="2">
    <location>
        <begin position="21"/>
        <end position="40"/>
    </location>
</feature>
<keyword evidence="4" id="KW-1185">Reference proteome</keyword>
<proteinExistence type="predicted"/>
<reference evidence="4" key="2">
    <citation type="journal article" date="2020" name="Data Brief">
        <title>Transcriptome dataset of Babesia bovis life stages within vertebrate and invertebrate hosts.</title>
        <authorList>
            <person name="Ueti M.W."/>
            <person name="Johnson W.C."/>
            <person name="Kappmeyer L.S."/>
            <person name="Herndon D.R."/>
            <person name="Mousel M.R."/>
            <person name="Reif K.E."/>
            <person name="Taus N.S."/>
            <person name="Ifeonu O.O."/>
            <person name="Silva J.C."/>
            <person name="Suarez C.E."/>
            <person name="Brayton K.A."/>
        </authorList>
    </citation>
    <scope>NUCLEOTIDE SEQUENCE [LARGE SCALE GENOMIC DNA]</scope>
</reference>
<reference evidence="3 4" key="1">
    <citation type="journal article" date="2007" name="PLoS Pathog.">
        <title>Genome sequence of Babesia bovis and comparative analysis of apicomplexan hemoprotozoa.</title>
        <authorList>
            <person name="Brayton K.A."/>
            <person name="Lau A.O.T."/>
            <person name="Herndon D.R."/>
            <person name="Hannick L."/>
            <person name="Kappmeyer L.S."/>
            <person name="Berens S.J."/>
            <person name="Bidwell S.L."/>
            <person name="Brown W.C."/>
            <person name="Crabtree J."/>
            <person name="Fadrosh D."/>
            <person name="Feldblum T."/>
            <person name="Forberger H.A."/>
            <person name="Haas B.J."/>
            <person name="Howell J.M."/>
            <person name="Khouri H."/>
            <person name="Koo H."/>
            <person name="Mann D.J."/>
            <person name="Norimine J."/>
            <person name="Paulsen I.T."/>
            <person name="Radune D."/>
            <person name="Ren Q."/>
            <person name="Smith R.K. Jr."/>
            <person name="Suarez C.E."/>
            <person name="White O."/>
            <person name="Wortman J.R."/>
            <person name="Knowles D.P. Jr."/>
            <person name="McElwain T.F."/>
            <person name="Nene V.M."/>
        </authorList>
    </citation>
    <scope>NUCLEOTIDE SEQUENCE [LARGE SCALE GENOMIC DNA]</scope>
    <source>
        <strain evidence="3">T2Bo</strain>
    </source>
</reference>
<keyword evidence="2" id="KW-0812">Transmembrane</keyword>
<reference evidence="4" key="3">
    <citation type="journal article" date="2021" name="Int. J. Parasitol.">
        <title>Comparative analysis of gene expression between Babesia bovis blood stages and kinetes allowed by improved genome annotation.</title>
        <authorList>
            <person name="Ueti M.W."/>
            <person name="Johnson W.C."/>
            <person name="Kappmeyer L.S."/>
            <person name="Herndon D.R."/>
            <person name="Mousel M.R."/>
            <person name="Reif K.E."/>
            <person name="Taus N.S."/>
            <person name="Ifeonu O.O."/>
            <person name="Silva J.C."/>
            <person name="Suarez C.E."/>
            <person name="Brayton K.A."/>
        </authorList>
    </citation>
    <scope>NUCLEOTIDE SEQUENCE [LARGE SCALE GENOMIC DNA]</scope>
</reference>
<dbReference type="Proteomes" id="UP000002173">
    <property type="component" value="Unassembled WGS sequence"/>
</dbReference>
<dbReference type="OMA" id="GRRYGHF"/>
<name>A7AW45_BABBO</name>
<keyword evidence="2" id="KW-1133">Transmembrane helix</keyword>
<dbReference type="EMBL" id="AAXT01000005">
    <property type="protein sequence ID" value="EDO05273.1"/>
    <property type="molecule type" value="Genomic_DNA"/>
</dbReference>
<protein>
    <submittedName>
        <fullName evidence="3">Uncharacterized protein</fullName>
    </submittedName>
</protein>
<comment type="caution">
    <text evidence="3">The sequence shown here is derived from an EMBL/GenBank/DDBJ whole genome shotgun (WGS) entry which is preliminary data.</text>
</comment>
<feature type="compositionally biased region" description="Low complexity" evidence="1">
    <location>
        <begin position="104"/>
        <end position="113"/>
    </location>
</feature>
<organism evidence="3 4">
    <name type="scientific">Babesia bovis</name>
    <dbReference type="NCBI Taxonomy" id="5865"/>
    <lineage>
        <taxon>Eukaryota</taxon>
        <taxon>Sar</taxon>
        <taxon>Alveolata</taxon>
        <taxon>Apicomplexa</taxon>
        <taxon>Aconoidasida</taxon>
        <taxon>Piroplasmida</taxon>
        <taxon>Babesiidae</taxon>
        <taxon>Babesia</taxon>
    </lineage>
</organism>
<dbReference type="VEuPathDB" id="PiroplasmaDB:BBOV_I001890"/>
<evidence type="ECO:0000256" key="1">
    <source>
        <dbReference type="SAM" id="MobiDB-lite"/>
    </source>
</evidence>
<dbReference type="RefSeq" id="XP_001608841.1">
    <property type="nucleotide sequence ID" value="XM_001608791.1"/>
</dbReference>
<feature type="region of interest" description="Disordered" evidence="1">
    <location>
        <begin position="104"/>
        <end position="123"/>
    </location>
</feature>
<accession>A7AW45</accession>
<sequence length="123" mass="13580">MAKVVGHAFPLLGRRYGHFTGVSRSLFPALIAGGMFGRMIPFDTESIDVPFWGRGSSSRSFGTFLLGLTLGVGIGVVVYPRLPSMVHDWVSYLWQLISKMEFSWSSGSKSPEPSVEKEQHDTL</sequence>
<dbReference type="AlphaFoldDB" id="A7AW45"/>
<dbReference type="InParanoid" id="A7AW45"/>
<feature type="transmembrane region" description="Helical" evidence="2">
    <location>
        <begin position="60"/>
        <end position="79"/>
    </location>
</feature>